<dbReference type="InterPro" id="IPR036409">
    <property type="entry name" value="Aldolase_II/adducin_N_sf"/>
</dbReference>
<dbReference type="Proteomes" id="UP001315967">
    <property type="component" value="Chromosome"/>
</dbReference>
<reference evidence="8 9" key="1">
    <citation type="submission" date="2022-08" db="EMBL/GenBank/DDBJ databases">
        <title>Aerococcaceae sp. nov isolated from spoiled eye mask.</title>
        <authorList>
            <person name="Zhou G."/>
            <person name="Xie X.-B."/>
            <person name="Shi Q.-S."/>
            <person name="Wang Y.-S."/>
            <person name="Wen X."/>
            <person name="Peng H."/>
            <person name="Yang X.-J."/>
            <person name="Tao H.-B."/>
            <person name="Huang X.-M."/>
        </authorList>
    </citation>
    <scope>NUCLEOTIDE SEQUENCE [LARGE SCALE GENOMIC DNA]</scope>
    <source>
        <strain evidence="9">DM20194951</strain>
    </source>
</reference>
<dbReference type="Pfam" id="PF00596">
    <property type="entry name" value="Aldolase_II"/>
    <property type="match status" value="1"/>
</dbReference>
<dbReference type="SMART" id="SM01007">
    <property type="entry name" value="Aldolase_II"/>
    <property type="match status" value="1"/>
</dbReference>
<evidence type="ECO:0000259" key="7">
    <source>
        <dbReference type="SMART" id="SM01007"/>
    </source>
</evidence>
<sequence length="233" mass="25986">MLEELKEAVFKANLELPERGLIKYTWGNVSAFDPQSGYFVIKPSGVDYDTMTADDMVVVDLNNNIIEGSLKPSSDTPTHAVLYKNFPEIRSIVHTHSPWATIWAQAGQDVPAMGTTHADTFYGTVPCARFLTTEEAQNAYEHNTGELIVNTFKERGIDPQAIPAVLLHGHGPFTWGKSPEAAVMNSVVLEEVCKMNFYTRQLNVFAEPLPQAILDVHYLRKHGKNAYYGQSNK</sequence>
<dbReference type="EMBL" id="CP102453">
    <property type="protein sequence ID" value="UUX35396.1"/>
    <property type="molecule type" value="Genomic_DNA"/>
</dbReference>
<keyword evidence="6" id="KW-0862">Zinc</keyword>
<evidence type="ECO:0000256" key="6">
    <source>
        <dbReference type="ARBA" id="ARBA00022833"/>
    </source>
</evidence>
<dbReference type="CDD" id="cd00398">
    <property type="entry name" value="Aldolase_II"/>
    <property type="match status" value="1"/>
</dbReference>
<proteinExistence type="inferred from homology"/>
<dbReference type="InterPro" id="IPR001303">
    <property type="entry name" value="Aldolase_II/adducin_N"/>
</dbReference>
<dbReference type="PANTHER" id="PTHR22789:SF8">
    <property type="entry name" value="L-RIBULOSE-5-PHOSPHATE 4-EPIMERASE SGBE"/>
    <property type="match status" value="1"/>
</dbReference>
<evidence type="ECO:0000256" key="5">
    <source>
        <dbReference type="ARBA" id="ARBA00022723"/>
    </source>
</evidence>
<evidence type="ECO:0000256" key="3">
    <source>
        <dbReference type="ARBA" id="ARBA00010037"/>
    </source>
</evidence>
<comment type="similarity">
    <text evidence="3">Belongs to the aldolase class II family. AraD/FucA subfamily.</text>
</comment>
<evidence type="ECO:0000313" key="8">
    <source>
        <dbReference type="EMBL" id="UUX35396.1"/>
    </source>
</evidence>
<gene>
    <name evidence="8" type="ORF">NRE15_07060</name>
</gene>
<evidence type="ECO:0000256" key="1">
    <source>
        <dbReference type="ARBA" id="ARBA00001726"/>
    </source>
</evidence>
<keyword evidence="5" id="KW-0479">Metal-binding</keyword>
<feature type="domain" description="Class II aldolase/adducin N-terminal" evidence="7">
    <location>
        <begin position="7"/>
        <end position="197"/>
    </location>
</feature>
<organism evidence="8 9">
    <name type="scientific">Fundicoccus culcitae</name>
    <dbReference type="NCBI Taxonomy" id="2969821"/>
    <lineage>
        <taxon>Bacteria</taxon>
        <taxon>Bacillati</taxon>
        <taxon>Bacillota</taxon>
        <taxon>Bacilli</taxon>
        <taxon>Lactobacillales</taxon>
        <taxon>Aerococcaceae</taxon>
        <taxon>Fundicoccus</taxon>
    </lineage>
</organism>
<evidence type="ECO:0000256" key="4">
    <source>
        <dbReference type="ARBA" id="ARBA00013186"/>
    </source>
</evidence>
<dbReference type="InterPro" id="IPR050197">
    <property type="entry name" value="Aldolase_class_II_sugar_metab"/>
</dbReference>
<dbReference type="EC" id="5.1.3.4" evidence="4"/>
<dbReference type="PANTHER" id="PTHR22789">
    <property type="entry name" value="FUCULOSE PHOSPHATE ALDOLASE"/>
    <property type="match status" value="1"/>
</dbReference>
<dbReference type="SUPFAM" id="SSF53639">
    <property type="entry name" value="AraD/HMP-PK domain-like"/>
    <property type="match status" value="1"/>
</dbReference>
<evidence type="ECO:0000256" key="2">
    <source>
        <dbReference type="ARBA" id="ARBA00001947"/>
    </source>
</evidence>
<comment type="cofactor">
    <cofactor evidence="2">
        <name>Zn(2+)</name>
        <dbReference type="ChEBI" id="CHEBI:29105"/>
    </cofactor>
</comment>
<name>A0ABY5P9G5_9LACT</name>
<protein>
    <recommendedName>
        <fullName evidence="4">L-ribulose-5-phosphate 4-epimerase</fullName>
        <ecNumber evidence="4">5.1.3.4</ecNumber>
    </recommendedName>
</protein>
<comment type="catalytic activity">
    <reaction evidence="1">
        <text>L-ribulose 5-phosphate = D-xylulose 5-phosphate</text>
        <dbReference type="Rhea" id="RHEA:22368"/>
        <dbReference type="ChEBI" id="CHEBI:57737"/>
        <dbReference type="ChEBI" id="CHEBI:58226"/>
        <dbReference type="EC" id="5.1.3.4"/>
    </reaction>
</comment>
<keyword evidence="9" id="KW-1185">Reference proteome</keyword>
<dbReference type="NCBIfam" id="NF006047">
    <property type="entry name" value="PRK08193.1"/>
    <property type="match status" value="1"/>
</dbReference>
<dbReference type="RefSeq" id="WP_313794884.1">
    <property type="nucleotide sequence ID" value="NZ_CP102453.1"/>
</dbReference>
<evidence type="ECO:0000313" key="9">
    <source>
        <dbReference type="Proteomes" id="UP001315967"/>
    </source>
</evidence>
<accession>A0ABY5P9G5</accession>
<dbReference type="Gene3D" id="3.40.225.10">
    <property type="entry name" value="Class II aldolase/adducin N-terminal domain"/>
    <property type="match status" value="1"/>
</dbReference>